<name>A0ABS8UPL8_DATST</name>
<dbReference type="EMBL" id="JACEIK010002392">
    <property type="protein sequence ID" value="MCD9560872.1"/>
    <property type="molecule type" value="Genomic_DNA"/>
</dbReference>
<evidence type="ECO:0008006" key="3">
    <source>
        <dbReference type="Google" id="ProtNLM"/>
    </source>
</evidence>
<evidence type="ECO:0000313" key="1">
    <source>
        <dbReference type="EMBL" id="MCD9560872.1"/>
    </source>
</evidence>
<reference evidence="1 2" key="1">
    <citation type="journal article" date="2021" name="BMC Genomics">
        <title>Datura genome reveals duplications of psychoactive alkaloid biosynthetic genes and high mutation rate following tissue culture.</title>
        <authorList>
            <person name="Rajewski A."/>
            <person name="Carter-House D."/>
            <person name="Stajich J."/>
            <person name="Litt A."/>
        </authorList>
    </citation>
    <scope>NUCLEOTIDE SEQUENCE [LARGE SCALE GENOMIC DNA]</scope>
    <source>
        <strain evidence="1">AR-01</strain>
    </source>
</reference>
<proteinExistence type="predicted"/>
<organism evidence="1 2">
    <name type="scientific">Datura stramonium</name>
    <name type="common">Jimsonweed</name>
    <name type="synonym">Common thornapple</name>
    <dbReference type="NCBI Taxonomy" id="4076"/>
    <lineage>
        <taxon>Eukaryota</taxon>
        <taxon>Viridiplantae</taxon>
        <taxon>Streptophyta</taxon>
        <taxon>Embryophyta</taxon>
        <taxon>Tracheophyta</taxon>
        <taxon>Spermatophyta</taxon>
        <taxon>Magnoliopsida</taxon>
        <taxon>eudicotyledons</taxon>
        <taxon>Gunneridae</taxon>
        <taxon>Pentapetalae</taxon>
        <taxon>asterids</taxon>
        <taxon>lamiids</taxon>
        <taxon>Solanales</taxon>
        <taxon>Solanaceae</taxon>
        <taxon>Solanoideae</taxon>
        <taxon>Datureae</taxon>
        <taxon>Datura</taxon>
    </lineage>
</organism>
<protein>
    <recommendedName>
        <fullName evidence="3">FBD domain-containing protein</fullName>
    </recommendedName>
</protein>
<evidence type="ECO:0000313" key="2">
    <source>
        <dbReference type="Proteomes" id="UP000823775"/>
    </source>
</evidence>
<sequence>MANLNVYNLKLQGNAAFSANYICFLSIVRHLFLTSRSIQLAPPAIKGFDRSNGLYHFCYSDAIEINVSMLRTFYLANAEGSICLKGVPHLAKLSLWHFLVATTSEVPARLPFDLNYLKWLCLEDIYLNELDVVSFCHAGKRSCLDLIKFMDDLYRVKILCLNCKFLQLLAETPVSSILSTSLDSTKIIELRDVNFMNFDEISIVVCLIRSVLNFHELYIELAITREMSIMEHPELEPLEALRITRKLLQLRVPSTLSARAGGAILKRFPFDLNCVKRLYLDRLHMVEDFSNMTFDHLGEVKLIDFIGPKPEMQFIKLLLAKSPVLENAYRSLRVGYRICNNQNADRADKI</sequence>
<keyword evidence="2" id="KW-1185">Reference proteome</keyword>
<comment type="caution">
    <text evidence="1">The sequence shown here is derived from an EMBL/GenBank/DDBJ whole genome shotgun (WGS) entry which is preliminary data.</text>
</comment>
<gene>
    <name evidence="1" type="ORF">HAX54_019693</name>
</gene>
<dbReference type="Proteomes" id="UP000823775">
    <property type="component" value="Unassembled WGS sequence"/>
</dbReference>
<accession>A0ABS8UPL8</accession>